<dbReference type="EMBL" id="CP074694">
    <property type="protein sequence ID" value="QVL33676.1"/>
    <property type="molecule type" value="Genomic_DNA"/>
</dbReference>
<feature type="domain" description="FtsH ternary system" evidence="2">
    <location>
        <begin position="136"/>
        <end position="380"/>
    </location>
</feature>
<keyword evidence="4" id="KW-1185">Reference proteome</keyword>
<organism evidence="3 4">
    <name type="scientific">Telmatocola sphagniphila</name>
    <dbReference type="NCBI Taxonomy" id="1123043"/>
    <lineage>
        <taxon>Bacteria</taxon>
        <taxon>Pseudomonadati</taxon>
        <taxon>Planctomycetota</taxon>
        <taxon>Planctomycetia</taxon>
        <taxon>Gemmatales</taxon>
        <taxon>Gemmataceae</taxon>
    </lineage>
</organism>
<name>A0A8E6B8G0_9BACT</name>
<evidence type="ECO:0000313" key="3">
    <source>
        <dbReference type="EMBL" id="QVL33676.1"/>
    </source>
</evidence>
<protein>
    <recommendedName>
        <fullName evidence="2">FtsH ternary system domain-containing protein</fullName>
    </recommendedName>
</protein>
<feature type="region of interest" description="Disordered" evidence="1">
    <location>
        <begin position="407"/>
        <end position="426"/>
    </location>
</feature>
<evidence type="ECO:0000256" key="1">
    <source>
        <dbReference type="SAM" id="MobiDB-lite"/>
    </source>
</evidence>
<dbReference type="RefSeq" id="WP_213498606.1">
    <property type="nucleotide sequence ID" value="NZ_CP074694.1"/>
</dbReference>
<accession>A0A8E6B8G0</accession>
<evidence type="ECO:0000259" key="2">
    <source>
        <dbReference type="Pfam" id="PF20005"/>
    </source>
</evidence>
<reference evidence="3" key="1">
    <citation type="submission" date="2021-05" db="EMBL/GenBank/DDBJ databases">
        <title>Complete genome sequence of the cellulolytic planctomycete Telmatocola sphagniphila SP2T and characterization of the first cellulase from planctomycetes.</title>
        <authorList>
            <person name="Rakitin A.L."/>
            <person name="Beletsky A.V."/>
            <person name="Naumoff D.G."/>
            <person name="Kulichevskaya I.S."/>
            <person name="Mardanov A.V."/>
            <person name="Ravin N.V."/>
            <person name="Dedysh S.N."/>
        </authorList>
    </citation>
    <scope>NUCLEOTIDE SEQUENCE</scope>
    <source>
        <strain evidence="3">SP2T</strain>
    </source>
</reference>
<dbReference type="Pfam" id="PF20005">
    <property type="entry name" value="fvmX7"/>
    <property type="match status" value="1"/>
</dbReference>
<gene>
    <name evidence="3" type="ORF">KIH39_07140</name>
</gene>
<dbReference type="AlphaFoldDB" id="A0A8E6B8G0"/>
<dbReference type="Proteomes" id="UP000676194">
    <property type="component" value="Chromosome"/>
</dbReference>
<dbReference type="InterPro" id="IPR045486">
    <property type="entry name" value="fvmX7"/>
</dbReference>
<proteinExistence type="predicted"/>
<evidence type="ECO:0000313" key="4">
    <source>
        <dbReference type="Proteomes" id="UP000676194"/>
    </source>
</evidence>
<dbReference type="KEGG" id="tsph:KIH39_07140"/>
<sequence length="1124" mass="129778">MILVFRTEAILRQALKLNLLPEAMLQGPLKYQRSPEGVLRLETLKKHFKKKSLDQLYPLGVSVEDDFPAEEILTTSQIWLLLNLEAAPQEIAQVADGAILFELDVLHEAQIVPELLRLGNDRIGYFPSRFEGEIVFFRVQSPPFYTLLRTVESQPGICRSYYEAAPNCWVRVGYRFEFAKRIRITAEELLLVNPGRDYRRIPKEPLIDVYERLEFEISGVPQPIQIEKVAEKIRIPLRLTDADAESDTSLWVFRGKEISAFEQWVQGENEATLARFLFGLGKAESDPVIIVQARPTKDFVPLLPEFPCERYRTYWKLPNLFLPVGKRLQPILRRDRIRELLLGNSQELVWLKALPDNNFQLESIHESSFYPLNDWVEYVLYRERQSLTEWMNSFTFDFEDYRLIEENSSRPKPPDRAPEVKTEQKKASPIVPKVEIVQKFLAEEIAPVVPQEEPEKNALKLELQRLEKAFLTLESPIESEDRQRLWPQIAELCAALNEVQDAGLCWVNAAWQLPEIPAEWLGMWKNAEHRVSWDPEDRWKNPLPENPSASELRMLAVEVLAALSSPVVSTSISARLTELMSYFEKYDSLLSVRTAWLLWQKMLTVAGKDILRLAKVRDRLLERLRISGLNLEKDLPMFLRYGEDKEGERLRGVRSNLETLRDNVRNWHKDTLAVNEPYIDLVFAFGMARLGQETTAQEYVQKASQKLAHREIVSKPKSKKDLVGPFLLKAFSYRIEQAIERKPTNNLFPEEFVLELLAIQAQSSTGNSLSSTEFYSIERFFELSWILSPNGAPDPYRKSKEQKPLLLELDKLLELRNPERMVERFKTLQTEASRQKDKIYRELLLFAKSLPLAAGMGEEFAVRILNQVPKLWDELRAVPETLASEYKIYAGENEIALLQQALLLAAHFNQVALAKELFLRLSNHLKKLNPANLYTSAQKIARSVVRGLRKLGLREELKKFIEQVYAQLVPKGDLAQARVSSGKDWPDALTALLAIAEAWEAMNLREQALPIFQEARNYLFDEKSAAQALKYTLVARSYVAALSQLPAAKMFERIAELFSRLAPLPNTQTPSPFYSRLHLLILEETIRTLIGENQAISPEVRRWLEDDEFLVRQRIHRDMQKALQ</sequence>